<keyword evidence="7" id="KW-0805">Transcription regulation</keyword>
<evidence type="ECO:0000256" key="9">
    <source>
        <dbReference type="ARBA" id="ARBA00023242"/>
    </source>
</evidence>
<reference evidence="12" key="2">
    <citation type="submission" date="2021-10" db="EMBL/GenBank/DDBJ databases">
        <title>Phylogenomics reveals ancestral predisposition of the termite-cultivated fungus Termitomyces towards a domesticated lifestyle.</title>
        <authorList>
            <person name="Auxier B."/>
            <person name="Grum-Grzhimaylo A."/>
            <person name="Cardenas M.E."/>
            <person name="Lodge J.D."/>
            <person name="Laessoe T."/>
            <person name="Pedersen O."/>
            <person name="Smith M.E."/>
            <person name="Kuyper T.W."/>
            <person name="Franco-Molano E.A."/>
            <person name="Baroni T.J."/>
            <person name="Aanen D.K."/>
        </authorList>
    </citation>
    <scope>NUCLEOTIDE SEQUENCE</scope>
    <source>
        <strain evidence="12">D49</strain>
    </source>
</reference>
<keyword evidence="13" id="KW-1185">Reference proteome</keyword>
<accession>A0A9P7K7P9</accession>
<feature type="region of interest" description="Disordered" evidence="10">
    <location>
        <begin position="568"/>
        <end position="589"/>
    </location>
</feature>
<evidence type="ECO:0000256" key="4">
    <source>
        <dbReference type="ARBA" id="ARBA00022499"/>
    </source>
</evidence>
<evidence type="ECO:0000256" key="2">
    <source>
        <dbReference type="ARBA" id="ARBA00004496"/>
    </source>
</evidence>
<dbReference type="EMBL" id="JABCKI010005731">
    <property type="protein sequence ID" value="KAG5639120.1"/>
    <property type="molecule type" value="Genomic_DNA"/>
</dbReference>
<comment type="subcellular location">
    <subcellularLocation>
        <location evidence="2">Cytoplasm</location>
    </subcellularLocation>
    <subcellularLocation>
        <location evidence="1">Nucleus</location>
    </subcellularLocation>
</comment>
<dbReference type="GO" id="GO:0006355">
    <property type="term" value="P:regulation of DNA-templated transcription"/>
    <property type="evidence" value="ECO:0007669"/>
    <property type="project" value="InterPro"/>
</dbReference>
<evidence type="ECO:0000256" key="7">
    <source>
        <dbReference type="ARBA" id="ARBA00023015"/>
    </source>
</evidence>
<dbReference type="AlphaFoldDB" id="A0A9P7K7P9"/>
<proteinExistence type="predicted"/>
<evidence type="ECO:0000256" key="8">
    <source>
        <dbReference type="ARBA" id="ARBA00023163"/>
    </source>
</evidence>
<protein>
    <recommendedName>
        <fullName evidence="11">Zinc-finger domain-containing protein</fullName>
    </recommendedName>
</protein>
<feature type="domain" description="Zinc-finger" evidence="11">
    <location>
        <begin position="87"/>
        <end position="181"/>
    </location>
</feature>
<dbReference type="OrthoDB" id="298344at2759"/>
<keyword evidence="5" id="KW-0597">Phosphoprotein</keyword>
<keyword evidence="6" id="KW-0832">Ubl conjugation</keyword>
<dbReference type="GO" id="GO:0005634">
    <property type="term" value="C:nucleus"/>
    <property type="evidence" value="ECO:0007669"/>
    <property type="project" value="UniProtKB-SubCell"/>
</dbReference>
<evidence type="ECO:0000313" key="13">
    <source>
        <dbReference type="Proteomes" id="UP000717328"/>
    </source>
</evidence>
<keyword evidence="4" id="KW-1017">Isopeptide bond</keyword>
<evidence type="ECO:0000256" key="10">
    <source>
        <dbReference type="SAM" id="MobiDB-lite"/>
    </source>
</evidence>
<name>A0A9P7K7P9_9AGAR</name>
<sequence length="699" mass="76960">MPVPAAHSVRQILYVDVPASPYPIYNKSHILKENTPLRPANTDTSTLKRKLSERETVPLKADPKKLKVGDVPEINNACPEFPHGFIYCHQCSKKRDALTSILCTHVYETSLKGVERRCNVKFCAPCLKRRYDEDVCEIKALGTDEIGTIVTYKFKCPKCRGICNCSRCRKSKGLEPTGSLKTPCVPTPACVVPNPKSNTSHSKATEAKSSLKSQKMQVEVLISTTPPVKKAPTAKIPLNLKAQPKPTVAGPSTNPVAPVLKQKQLPQPLPVLKWTAVSTYLDQEAAETRFQIREFVLRFASVMDPAIPKAQLAELDFLGSGDEGEDLIPWVSDGCARAMILGLLGLLADKDDETTKHVLIAICEIRATGNNLNKIWAILAHMREAFDADSALSFPDPLPAPSSATIRVTRSARESISGSPTIAVAYSAQMIPIINALVEAAFETPVVREELENGVKEGKELARVVKEGLKAENERWDTQRKALEAAASQTKGDETEKANSKIPIEIKSARQVHKQRVQSLENALKLLSPSFVTRFSPLGTDKAGRKFWTLSPGASERKAALDFIEATTSGSQNTKKSARQRGRPPASDEVFPATKEWPWFVAVWGKKIPVDSKGKGKTEVAGVDKDAQIADIEQWWGFYEPVDIRKVADWIRIDAGIDPFEDTNTTRPLATLVRGLNKYAALLEWRRKEDKYGSLAGAE</sequence>
<dbReference type="InterPro" id="IPR040221">
    <property type="entry name" value="CDCA7/CDA7L"/>
</dbReference>
<evidence type="ECO:0000256" key="5">
    <source>
        <dbReference type="ARBA" id="ARBA00022553"/>
    </source>
</evidence>
<dbReference type="InterPro" id="IPR018866">
    <property type="entry name" value="Znf-4CXXC_R1"/>
</dbReference>
<dbReference type="GO" id="GO:0005737">
    <property type="term" value="C:cytoplasm"/>
    <property type="evidence" value="ECO:0007669"/>
    <property type="project" value="UniProtKB-SubCell"/>
</dbReference>
<evidence type="ECO:0000256" key="6">
    <source>
        <dbReference type="ARBA" id="ARBA00022843"/>
    </source>
</evidence>
<evidence type="ECO:0000259" key="11">
    <source>
        <dbReference type="Pfam" id="PF10497"/>
    </source>
</evidence>
<reference evidence="12" key="1">
    <citation type="submission" date="2021-02" db="EMBL/GenBank/DDBJ databases">
        <authorList>
            <person name="Nieuwenhuis M."/>
            <person name="Van De Peppel L.J.J."/>
        </authorList>
    </citation>
    <scope>NUCLEOTIDE SEQUENCE</scope>
    <source>
        <strain evidence="12">D49</strain>
    </source>
</reference>
<evidence type="ECO:0000256" key="3">
    <source>
        <dbReference type="ARBA" id="ARBA00022490"/>
    </source>
</evidence>
<keyword evidence="8" id="KW-0804">Transcription</keyword>
<dbReference type="Pfam" id="PF10497">
    <property type="entry name" value="zf-4CXXC_R1"/>
    <property type="match status" value="1"/>
</dbReference>
<organism evidence="12 13">
    <name type="scientific">Sphagnurus paluster</name>
    <dbReference type="NCBI Taxonomy" id="117069"/>
    <lineage>
        <taxon>Eukaryota</taxon>
        <taxon>Fungi</taxon>
        <taxon>Dikarya</taxon>
        <taxon>Basidiomycota</taxon>
        <taxon>Agaricomycotina</taxon>
        <taxon>Agaricomycetes</taxon>
        <taxon>Agaricomycetidae</taxon>
        <taxon>Agaricales</taxon>
        <taxon>Tricholomatineae</taxon>
        <taxon>Lyophyllaceae</taxon>
        <taxon>Sphagnurus</taxon>
    </lineage>
</organism>
<dbReference type="PANTHER" id="PTHR31169">
    <property type="entry name" value="OS05G0300700 PROTEIN"/>
    <property type="match status" value="1"/>
</dbReference>
<dbReference type="PANTHER" id="PTHR31169:SF8">
    <property type="entry name" value="ZINC-FINGER DOMAIN OF MONOAMINE-OXIDASE A REPRESSOR R1 PROTEIN"/>
    <property type="match status" value="1"/>
</dbReference>
<evidence type="ECO:0000313" key="12">
    <source>
        <dbReference type="EMBL" id="KAG5639120.1"/>
    </source>
</evidence>
<dbReference type="Proteomes" id="UP000717328">
    <property type="component" value="Unassembled WGS sequence"/>
</dbReference>
<evidence type="ECO:0000256" key="1">
    <source>
        <dbReference type="ARBA" id="ARBA00004123"/>
    </source>
</evidence>
<keyword evidence="9" id="KW-0539">Nucleus</keyword>
<keyword evidence="3" id="KW-0963">Cytoplasm</keyword>
<gene>
    <name evidence="12" type="ORF">H0H81_006709</name>
</gene>
<comment type="caution">
    <text evidence="12">The sequence shown here is derived from an EMBL/GenBank/DDBJ whole genome shotgun (WGS) entry which is preliminary data.</text>
</comment>